<evidence type="ECO:0000313" key="1">
    <source>
        <dbReference type="Proteomes" id="UP000887576"/>
    </source>
</evidence>
<dbReference type="Proteomes" id="UP000887576">
    <property type="component" value="Unplaced"/>
</dbReference>
<proteinExistence type="predicted"/>
<dbReference type="WBParaSite" id="JU765_v2.g7733.t1">
    <property type="protein sequence ID" value="JU765_v2.g7733.t1"/>
    <property type="gene ID" value="JU765_v2.g7733"/>
</dbReference>
<name>A0AC34RLS5_9BILA</name>
<sequence>MATVGFGDLVPTESMYTFLTMVYIIFGLSLATMCIDLAGTEYLQKIHYLGKKMDDAKGAVLSGLEVGEHLFKHNGVGLIKTAGGKFLHIRLSNKQLEELMLNPEKHRDILREPLSAAVQKLADQANIKVRFCDG</sequence>
<evidence type="ECO:0000313" key="2">
    <source>
        <dbReference type="WBParaSite" id="JU765_v2.g7733.t1"/>
    </source>
</evidence>
<reference evidence="2" key="1">
    <citation type="submission" date="2022-11" db="UniProtKB">
        <authorList>
            <consortium name="WormBaseParasite"/>
        </authorList>
    </citation>
    <scope>IDENTIFICATION</scope>
</reference>
<protein>
    <submittedName>
        <fullName evidence="2">Potassium channel domain-containing protein</fullName>
    </submittedName>
</protein>
<accession>A0AC34RLS5</accession>
<organism evidence="1 2">
    <name type="scientific">Panagrolaimus sp. JU765</name>
    <dbReference type="NCBI Taxonomy" id="591449"/>
    <lineage>
        <taxon>Eukaryota</taxon>
        <taxon>Metazoa</taxon>
        <taxon>Ecdysozoa</taxon>
        <taxon>Nematoda</taxon>
        <taxon>Chromadorea</taxon>
        <taxon>Rhabditida</taxon>
        <taxon>Tylenchina</taxon>
        <taxon>Panagrolaimomorpha</taxon>
        <taxon>Panagrolaimoidea</taxon>
        <taxon>Panagrolaimidae</taxon>
        <taxon>Panagrolaimus</taxon>
    </lineage>
</organism>